<dbReference type="Pfam" id="PF13289">
    <property type="entry name" value="SIR2_2"/>
    <property type="match status" value="1"/>
</dbReference>
<dbReference type="EMBL" id="CP012670">
    <property type="protein sequence ID" value="AUX27379.1"/>
    <property type="molecule type" value="Genomic_DNA"/>
</dbReference>
<gene>
    <name evidence="6" type="ORF">SOCEGT47_079670</name>
</gene>
<evidence type="ECO:0000256" key="3">
    <source>
        <dbReference type="SAM" id="MobiDB-lite"/>
    </source>
</evidence>
<comment type="caution">
    <text evidence="2">Lacks conserved residue(s) required for the propagation of feature annotation.</text>
</comment>
<evidence type="ECO:0000256" key="2">
    <source>
        <dbReference type="PROSITE-ProRule" id="PRU00236"/>
    </source>
</evidence>
<feature type="compositionally biased region" description="Pro residues" evidence="3">
    <location>
        <begin position="273"/>
        <end position="285"/>
    </location>
</feature>
<evidence type="ECO:0000256" key="1">
    <source>
        <dbReference type="ARBA" id="ARBA00023027"/>
    </source>
</evidence>
<organism evidence="6 7">
    <name type="scientific">Sorangium cellulosum</name>
    <name type="common">Polyangium cellulosum</name>
    <dbReference type="NCBI Taxonomy" id="56"/>
    <lineage>
        <taxon>Bacteria</taxon>
        <taxon>Pseudomonadati</taxon>
        <taxon>Myxococcota</taxon>
        <taxon>Polyangia</taxon>
        <taxon>Polyangiales</taxon>
        <taxon>Polyangiaceae</taxon>
        <taxon>Sorangium</taxon>
    </lineage>
</organism>
<dbReference type="Gene3D" id="3.40.50.10140">
    <property type="entry name" value="Toll/interleukin-1 receptor homology (TIR) domain"/>
    <property type="match status" value="1"/>
</dbReference>
<dbReference type="RefSeq" id="WP_129355593.1">
    <property type="nucleotide sequence ID" value="NZ_CP012670.1"/>
</dbReference>
<feature type="region of interest" description="Disordered" evidence="3">
    <location>
        <begin position="268"/>
        <end position="317"/>
    </location>
</feature>
<dbReference type="PROSITE" id="PS50305">
    <property type="entry name" value="SIRTUIN"/>
    <property type="match status" value="1"/>
</dbReference>
<evidence type="ECO:0000313" key="6">
    <source>
        <dbReference type="EMBL" id="AUX27379.1"/>
    </source>
</evidence>
<dbReference type="InterPro" id="IPR000157">
    <property type="entry name" value="TIR_dom"/>
</dbReference>
<evidence type="ECO:0000313" key="7">
    <source>
        <dbReference type="Proteomes" id="UP000295781"/>
    </source>
</evidence>
<evidence type="ECO:0008006" key="8">
    <source>
        <dbReference type="Google" id="ProtNLM"/>
    </source>
</evidence>
<protein>
    <recommendedName>
        <fullName evidence="8">TIR domain-containing protein</fullName>
    </recommendedName>
</protein>
<evidence type="ECO:0000259" key="5">
    <source>
        <dbReference type="PROSITE" id="PS50305"/>
    </source>
</evidence>
<keyword evidence="1" id="KW-0520">NAD</keyword>
<feature type="domain" description="Deacetylase sirtuin-type" evidence="5">
    <location>
        <begin position="1"/>
        <end position="242"/>
    </location>
</feature>
<dbReference type="Proteomes" id="UP000295781">
    <property type="component" value="Chromosome"/>
</dbReference>
<dbReference type="AlphaFoldDB" id="A0A4P2QCK2"/>
<dbReference type="SUPFAM" id="SSF52467">
    <property type="entry name" value="DHS-like NAD/FAD-binding domain"/>
    <property type="match status" value="1"/>
</dbReference>
<dbReference type="SUPFAM" id="SSF52200">
    <property type="entry name" value="Toll/Interleukin receptor TIR domain"/>
    <property type="match status" value="1"/>
</dbReference>
<proteinExistence type="predicted"/>
<accession>A0A4P2QCK2</accession>
<dbReference type="PROSITE" id="PS50104">
    <property type="entry name" value="TIR"/>
    <property type="match status" value="1"/>
</dbReference>
<dbReference type="InterPro" id="IPR026590">
    <property type="entry name" value="Ssirtuin_cat_dom"/>
</dbReference>
<dbReference type="InterPro" id="IPR029035">
    <property type="entry name" value="DHS-like_NAD/FAD-binding_dom"/>
</dbReference>
<feature type="domain" description="TIR" evidence="4">
    <location>
        <begin position="322"/>
        <end position="466"/>
    </location>
</feature>
<dbReference type="InterPro" id="IPR035897">
    <property type="entry name" value="Toll_tir_struct_dom_sf"/>
</dbReference>
<dbReference type="GO" id="GO:0007165">
    <property type="term" value="P:signal transduction"/>
    <property type="evidence" value="ECO:0007669"/>
    <property type="project" value="InterPro"/>
</dbReference>
<evidence type="ECO:0000259" key="4">
    <source>
        <dbReference type="PROSITE" id="PS50104"/>
    </source>
</evidence>
<dbReference type="Pfam" id="PF13676">
    <property type="entry name" value="TIR_2"/>
    <property type="match status" value="1"/>
</dbReference>
<sequence>MDDEILEQLRERYASGNLIVFAGAGVSAGAGMPTWKQLAERLRDSARRKGADRAALDEIQHYIDANQLINALSAVKLALGPQDFGAIIDGALDDRGREIPETAKAIAALKPRLKAVLTTNIDRFLERAFAGEWRAVDRPTGDIAADRGYILKLHGTLRAWDTWVFSRDQYDSAMFGSPLLQDAFGALYRTHTLLFVGFGLADDNIDQTLARVRALSGGQPPVHFALVPEGVQPFRRRLLEASGIRLLVYENRGGDHAEVAEILRGLEPGAARPAPPPPSPPPPQDPRGVSATGRPVSTGSTAERPAGSTAGRPADVVPSAKGPVRVFFSYASRDEDLLAQLEAQMSPLRRQGLVAPWHSGKIGAGEDLERTTREQLEAADLILLLVSASYLASEQDDAQVSRAMERRAANQATVVPIVLRPCDWEATRFAGLQAVPRVGKVVRPVTAWSNVDEALLQVVHELRAVVTRLLATRA</sequence>
<name>A0A4P2QCK2_SORCE</name>
<dbReference type="OrthoDB" id="5494324at2"/>
<reference evidence="6 7" key="1">
    <citation type="submission" date="2015-09" db="EMBL/GenBank/DDBJ databases">
        <title>Sorangium comparison.</title>
        <authorList>
            <person name="Zaburannyi N."/>
            <person name="Bunk B."/>
            <person name="Overmann J."/>
            <person name="Mueller R."/>
        </authorList>
    </citation>
    <scope>NUCLEOTIDE SEQUENCE [LARGE SCALE GENOMIC DNA]</scope>
    <source>
        <strain evidence="6 7">So ceGT47</strain>
    </source>
</reference>